<protein>
    <submittedName>
        <fullName evidence="10">ORF3</fullName>
    </submittedName>
</protein>
<keyword evidence="2 6" id="KW-0812">Transmembrane</keyword>
<feature type="transmembrane region" description="Helical" evidence="7">
    <location>
        <begin position="69"/>
        <end position="89"/>
    </location>
</feature>
<evidence type="ECO:0000259" key="9">
    <source>
        <dbReference type="PROSITE" id="PS51967"/>
    </source>
</evidence>
<feature type="transmembrane region" description="Helical" evidence="7">
    <location>
        <begin position="95"/>
        <end position="114"/>
    </location>
</feature>
<evidence type="ECO:0000313" key="10">
    <source>
        <dbReference type="EMBL" id="QGX41946.1"/>
    </source>
</evidence>
<reference evidence="10 11" key="1">
    <citation type="submission" date="2019-01" db="EMBL/GenBank/DDBJ databases">
        <title>Diversity of Adenoviruses, Coronaviruses and Paramyxoviruses in Western Australian microbat communities.</title>
        <authorList>
            <person name="O'Dea M."/>
            <person name="Prada D."/>
            <person name="Jackson B."/>
            <person name="Boyd V."/>
            <person name="Baker M."/>
        </authorList>
    </citation>
    <scope>NUCLEOTIDE SEQUENCE [LARGE SCALE GENOMIC DNA]</scope>
    <source>
        <strain evidence="10">WA1087</strain>
    </source>
</reference>
<evidence type="ECO:0000256" key="7">
    <source>
        <dbReference type="SAM" id="Phobius"/>
    </source>
</evidence>
<dbReference type="Pfam" id="PF03053">
    <property type="entry name" value="Corona_NS3b"/>
    <property type="match status" value="1"/>
</dbReference>
<dbReference type="GO" id="GO:0033644">
    <property type="term" value="C:host cell membrane"/>
    <property type="evidence" value="ECO:0007669"/>
    <property type="project" value="UniProtKB-SubCell"/>
</dbReference>
<feature type="domain" description="CoV 3a-like viroporin TM" evidence="8">
    <location>
        <begin position="34"/>
        <end position="124"/>
    </location>
</feature>
<proteinExistence type="predicted"/>
<dbReference type="GO" id="GO:0016020">
    <property type="term" value="C:membrane"/>
    <property type="evidence" value="ECO:0007669"/>
    <property type="project" value="UniProtKB-UniRule"/>
</dbReference>
<evidence type="ECO:0000256" key="4">
    <source>
        <dbReference type="ARBA" id="ARBA00022989"/>
    </source>
</evidence>
<comment type="subcellular location">
    <subcellularLocation>
        <location evidence="1">Host membrane</location>
        <topology evidence="1">Multi-pass membrane protein</topology>
    </subcellularLocation>
</comment>
<evidence type="ECO:0000256" key="3">
    <source>
        <dbReference type="ARBA" id="ARBA00022870"/>
    </source>
</evidence>
<feature type="transmembrane region" description="Helical" evidence="7">
    <location>
        <begin position="41"/>
        <end position="60"/>
    </location>
</feature>
<dbReference type="InterPro" id="IPR004293">
    <property type="entry name" value="Coronavirus_Orf3a/b"/>
</dbReference>
<dbReference type="InterPro" id="IPR046446">
    <property type="entry name" value="a/bCoV_VIROPORIN_3A-like_CD"/>
</dbReference>
<dbReference type="InterPro" id="IPR046445">
    <property type="entry name" value="a/bCoV_VIROPORIN_3A-like_TM"/>
</dbReference>
<keyword evidence="5 6" id="KW-0472">Membrane</keyword>
<dbReference type="EMBL" id="MK472067">
    <property type="protein sequence ID" value="QGX41946.1"/>
    <property type="molecule type" value="Genomic_RNA"/>
</dbReference>
<accession>A0AA48UFJ0</accession>
<keyword evidence="4 6" id="KW-1133">Transmembrane helix</keyword>
<evidence type="ECO:0000256" key="6">
    <source>
        <dbReference type="PROSITE-ProRule" id="PRU01311"/>
    </source>
</evidence>
<evidence type="ECO:0000256" key="2">
    <source>
        <dbReference type="ARBA" id="ARBA00022692"/>
    </source>
</evidence>
<dbReference type="PROSITE" id="PS51967">
    <property type="entry name" value="COV_VIROPORIN_3A_CD"/>
    <property type="match status" value="1"/>
</dbReference>
<keyword evidence="11" id="KW-1185">Reference proteome</keyword>
<name>A0AA48UFJ0_9ALPC</name>
<organism evidence="10 11">
    <name type="scientific">alphacoronavirus sp. WA1087</name>
    <dbReference type="NCBI Taxonomy" id="3069910"/>
    <lineage>
        <taxon>Viruses</taxon>
        <taxon>Riboviria</taxon>
        <taxon>Orthornavirae</taxon>
        <taxon>Pisuviricota</taxon>
        <taxon>Pisoniviricetes</taxon>
        <taxon>Nidovirales</taxon>
        <taxon>Cornidovirineae</taxon>
        <taxon>Coronaviridae</taxon>
        <taxon>Orthocoronavirinae</taxon>
        <taxon>Alphacoronavirus</taxon>
        <taxon>Pedacovirus</taxon>
        <taxon>Alphacoronavirus gouldii</taxon>
        <taxon>Alphacoronavirus WA1087</taxon>
    </lineage>
</organism>
<sequence length="224" mass="25399">MFLGLFQYTFDTVVQKAADSANLSTSATADLKQQLEPVEQVSNFTGFMLTSVFIYFFALFKCATRTSNLYFLVLRLCVLFLYVPLLYYCGAYLDASIIGCTLLVRFAIVSYYAWRYRNLSFVIFNATTLCFLNGKASQFSEKPFSVLEGGDHYIKLGNSIVPFVSNTQLYLAVRGRSEFDLQLLRSVELLDGNFLYIFSNFKIVGVTNAAFEEIQLDDYATISE</sequence>
<evidence type="ECO:0000313" key="11">
    <source>
        <dbReference type="Proteomes" id="UP001203464"/>
    </source>
</evidence>
<evidence type="ECO:0000256" key="5">
    <source>
        <dbReference type="ARBA" id="ARBA00023136"/>
    </source>
</evidence>
<dbReference type="PROSITE" id="PS51966">
    <property type="entry name" value="COV_VIROPORIN_3A_TM"/>
    <property type="match status" value="1"/>
</dbReference>
<evidence type="ECO:0000259" key="8">
    <source>
        <dbReference type="PROSITE" id="PS51966"/>
    </source>
</evidence>
<evidence type="ECO:0000256" key="1">
    <source>
        <dbReference type="ARBA" id="ARBA00004301"/>
    </source>
</evidence>
<dbReference type="Proteomes" id="UP001203464">
    <property type="component" value="Segment"/>
</dbReference>
<feature type="domain" description="CoV 3a-like viroporin CD" evidence="9">
    <location>
        <begin position="128"/>
        <end position="203"/>
    </location>
</feature>
<keyword evidence="3 6" id="KW-1043">Host membrane</keyword>